<evidence type="ECO:0000256" key="1">
    <source>
        <dbReference type="ARBA" id="ARBA00004123"/>
    </source>
</evidence>
<accession>A0ABM1MDW6</accession>
<comment type="similarity">
    <text evidence="2">Belongs to the RPAP1 family.</text>
</comment>
<name>A0ABM1MDW6_NICVS</name>
<evidence type="ECO:0000256" key="2">
    <source>
        <dbReference type="ARBA" id="ARBA00009953"/>
    </source>
</evidence>
<dbReference type="InterPro" id="IPR016024">
    <property type="entry name" value="ARM-type_fold"/>
</dbReference>
<dbReference type="GeneID" id="108559902"/>
<dbReference type="PANTHER" id="PTHR21483:SF18">
    <property type="entry name" value="RNA POLYMERASE II-ASSOCIATED PROTEIN 1"/>
    <property type="match status" value="1"/>
</dbReference>
<reference evidence="9" key="1">
    <citation type="submission" date="2025-08" db="UniProtKB">
        <authorList>
            <consortium name="RefSeq"/>
        </authorList>
    </citation>
    <scope>IDENTIFICATION</scope>
    <source>
        <tissue evidence="9">Whole Larva</tissue>
    </source>
</reference>
<protein>
    <submittedName>
        <fullName evidence="9">RNA polymerase II-associated protein 1-like</fullName>
    </submittedName>
</protein>
<dbReference type="Proteomes" id="UP000695000">
    <property type="component" value="Unplaced"/>
</dbReference>
<evidence type="ECO:0000259" key="7">
    <source>
        <dbReference type="Pfam" id="PF25766"/>
    </source>
</evidence>
<evidence type="ECO:0000256" key="4">
    <source>
        <dbReference type="ARBA" id="ARBA00023242"/>
    </source>
</evidence>
<dbReference type="SUPFAM" id="SSF48371">
    <property type="entry name" value="ARM repeat"/>
    <property type="match status" value="1"/>
</dbReference>
<dbReference type="InterPro" id="IPR039913">
    <property type="entry name" value="RPAP1/Rba50"/>
</dbReference>
<comment type="subcellular location">
    <subcellularLocation>
        <location evidence="1">Nucleus</location>
    </subcellularLocation>
</comment>
<evidence type="ECO:0000259" key="5">
    <source>
        <dbReference type="Pfam" id="PF08620"/>
    </source>
</evidence>
<feature type="domain" description="RPAP1 C-terminal" evidence="5">
    <location>
        <begin position="272"/>
        <end position="336"/>
    </location>
</feature>
<keyword evidence="4" id="KW-0539">Nucleus</keyword>
<evidence type="ECO:0000313" key="8">
    <source>
        <dbReference type="Proteomes" id="UP000695000"/>
    </source>
</evidence>
<feature type="domain" description="RPAP1/MINIYO-like TPR repeats" evidence="7">
    <location>
        <begin position="925"/>
        <end position="1138"/>
    </location>
</feature>
<gene>
    <name evidence="9" type="primary">LOC108559902</name>
</gene>
<sequence>MYQTLKPSKSEENLLKLQEEFNKDKAAKKIKVAATVVSGYEKSERMEVESPGESAEEIPERLGDAFTDIPKNFKVGPIIERTSFKVPRSGCNFKFSQATGFPIAKRRDTTLSTGEGSIFRQQMNKLKEMKCADNDQKKRNIEINQPGSSKVINKVDKKQIDQENMDLMSQMTEEEILAEREKLMSTLDPAILAFMKSKRFHRKETVETRQPSIAKQNKPVEGLSFEDLQSAMEILDQPESDKWLNFDVLETNKLAWIQNVDVPKITKDSLYEARFDFNGWLLPFTNDGMTESNRSLYHHGEEPGRPGYTLQELFQLSRSNVNQQKIVALNTIANILVLQSSGIYDEVIEIPIEQIFFVLRFSLDDNTPAILNASIKAMRSLIYHPIDETCLDNLWSFGLGLIQPILAIDNEEKLDDKTVNDQQLVETNLIKCLTRTDIVIRIRYILITVKPCLETVSYLMEILTRLARDSNFVMMQVYECHGLLQSVITNFAPDITNLKNLTNSYGQPLTQALKFLRVLSAGSRKIAIQLIDKYKILDSIMSYLSNESISANVNGMKLQIEAFRLWSSLARYGLTLDRFKDFQHVLYKLLDYHLKNSDHTSSYTVQAHVSSLLILISEVAKHDFDATKVYYQLLLDLGVTKWLTQFTTMQQFTCGKLQIVSSFLVAMTNFVMSNKPSSVDMSVDVLINFAEKMMDSHGFNLVTKDIQSASNVLNNYETHKCGANFKYTEAAVWNCSDHVVPVFKPNSCIPFIRVFSDFVESTKNKKLMIKFLSNDNVLLYLRQVKQANKYYLTGNWYTRVESGLLLSILKMAIEVQNSIDTGFFYALAMKTLSIYHEDQKPDVEYVLKHAIFSPEFYPPDVFLARMDIEDAEDPSKETLKSALDNINDIFNVYMNVLGLKKLKVNPLWQSVDVNMENALPIDWIYSPIIILYSNQQEEQNTITKDDQVFIITNCLRWVYIYETYFPSLAIMIDTTDRFCRLACTFLGSDSLFLIPDVKNLLELCLKSVLKIGDQLNFERNIHGLCNFQDFFTQLLEQYLGVSYGDALFGNFVLIPLAQKHNVKYRKTVWSEYAGIVQVFNLTEKDIVLSIESFLEPEETDMSLLRCYAQALRTHNIRTHSVFYKIAKHHVQKFHARRNMLNESTFEMENKNIVQ</sequence>
<evidence type="ECO:0000259" key="6">
    <source>
        <dbReference type="Pfam" id="PF08621"/>
    </source>
</evidence>
<dbReference type="InterPro" id="IPR057989">
    <property type="entry name" value="TPR_RPAP1/MINIYO-like"/>
</dbReference>
<organism evidence="8 9">
    <name type="scientific">Nicrophorus vespilloides</name>
    <name type="common">Boreal carrion beetle</name>
    <dbReference type="NCBI Taxonomy" id="110193"/>
    <lineage>
        <taxon>Eukaryota</taxon>
        <taxon>Metazoa</taxon>
        <taxon>Ecdysozoa</taxon>
        <taxon>Arthropoda</taxon>
        <taxon>Hexapoda</taxon>
        <taxon>Insecta</taxon>
        <taxon>Pterygota</taxon>
        <taxon>Neoptera</taxon>
        <taxon>Endopterygota</taxon>
        <taxon>Coleoptera</taxon>
        <taxon>Polyphaga</taxon>
        <taxon>Staphyliniformia</taxon>
        <taxon>Silphidae</taxon>
        <taxon>Nicrophorinae</taxon>
        <taxon>Nicrophorus</taxon>
    </lineage>
</organism>
<evidence type="ECO:0000256" key="3">
    <source>
        <dbReference type="ARBA" id="ARBA00023163"/>
    </source>
</evidence>
<dbReference type="RefSeq" id="XP_017772766.1">
    <property type="nucleotide sequence ID" value="XM_017917277.1"/>
</dbReference>
<keyword evidence="8" id="KW-1185">Reference proteome</keyword>
<dbReference type="Pfam" id="PF08620">
    <property type="entry name" value="RPAP1_C"/>
    <property type="match status" value="1"/>
</dbReference>
<dbReference type="Pfam" id="PF08621">
    <property type="entry name" value="RPAP1_N"/>
    <property type="match status" value="1"/>
</dbReference>
<proteinExistence type="inferred from homology"/>
<evidence type="ECO:0000313" key="9">
    <source>
        <dbReference type="RefSeq" id="XP_017772766.1"/>
    </source>
</evidence>
<keyword evidence="3" id="KW-0804">Transcription</keyword>
<dbReference type="InterPro" id="IPR013930">
    <property type="entry name" value="RPAP1_N"/>
</dbReference>
<dbReference type="InterPro" id="IPR013929">
    <property type="entry name" value="RPAP1_C"/>
</dbReference>
<dbReference type="Pfam" id="PF25766">
    <property type="entry name" value="TPR_RPAP1"/>
    <property type="match status" value="1"/>
</dbReference>
<feature type="domain" description="RPAP1 N-terminal" evidence="6">
    <location>
        <begin position="158"/>
        <end position="199"/>
    </location>
</feature>
<dbReference type="PANTHER" id="PTHR21483">
    <property type="entry name" value="RNA POLYMERASE II-ASSOCIATED PROTEIN 1"/>
    <property type="match status" value="1"/>
</dbReference>